<dbReference type="Pfam" id="PF12833">
    <property type="entry name" value="HTH_18"/>
    <property type="match status" value="1"/>
</dbReference>
<evidence type="ECO:0000256" key="3">
    <source>
        <dbReference type="ARBA" id="ARBA00023163"/>
    </source>
</evidence>
<organism evidence="5 6">
    <name type="scientific">Vibrio ulleungensis</name>
    <dbReference type="NCBI Taxonomy" id="2807619"/>
    <lineage>
        <taxon>Bacteria</taxon>
        <taxon>Pseudomonadati</taxon>
        <taxon>Pseudomonadota</taxon>
        <taxon>Gammaproteobacteria</taxon>
        <taxon>Vibrionales</taxon>
        <taxon>Vibrionaceae</taxon>
        <taxon>Vibrio</taxon>
    </lineage>
</organism>
<dbReference type="PROSITE" id="PS01124">
    <property type="entry name" value="HTH_ARAC_FAMILY_2"/>
    <property type="match status" value="1"/>
</dbReference>
<proteinExistence type="predicted"/>
<dbReference type="PROSITE" id="PS00041">
    <property type="entry name" value="HTH_ARAC_FAMILY_1"/>
    <property type="match status" value="1"/>
</dbReference>
<dbReference type="EMBL" id="JAFEUM010000001">
    <property type="protein sequence ID" value="MBM7035632.1"/>
    <property type="molecule type" value="Genomic_DNA"/>
</dbReference>
<keyword evidence="1" id="KW-0805">Transcription regulation</keyword>
<dbReference type="InterPro" id="IPR009057">
    <property type="entry name" value="Homeodomain-like_sf"/>
</dbReference>
<feature type="domain" description="HTH araC/xylS-type" evidence="4">
    <location>
        <begin position="165"/>
        <end position="262"/>
    </location>
</feature>
<gene>
    <name evidence="5" type="ORF">JQC93_04360</name>
</gene>
<dbReference type="Pfam" id="PF22200">
    <property type="entry name" value="ExsA_N"/>
    <property type="match status" value="1"/>
</dbReference>
<dbReference type="InterPro" id="IPR020449">
    <property type="entry name" value="Tscrpt_reg_AraC-type_HTH"/>
</dbReference>
<dbReference type="InterPro" id="IPR018062">
    <property type="entry name" value="HTH_AraC-typ_CS"/>
</dbReference>
<dbReference type="PANTHER" id="PTHR43280">
    <property type="entry name" value="ARAC-FAMILY TRANSCRIPTIONAL REGULATOR"/>
    <property type="match status" value="1"/>
</dbReference>
<evidence type="ECO:0000256" key="1">
    <source>
        <dbReference type="ARBA" id="ARBA00023015"/>
    </source>
</evidence>
<dbReference type="InterPro" id="IPR018060">
    <property type="entry name" value="HTH_AraC"/>
</dbReference>
<dbReference type="SUPFAM" id="SSF46689">
    <property type="entry name" value="Homeodomain-like"/>
    <property type="match status" value="1"/>
</dbReference>
<keyword evidence="3" id="KW-0804">Transcription</keyword>
<evidence type="ECO:0000259" key="4">
    <source>
        <dbReference type="PROSITE" id="PS01124"/>
    </source>
</evidence>
<name>A0ABS2HGN9_9VIBR</name>
<dbReference type="Proteomes" id="UP000809621">
    <property type="component" value="Unassembled WGS sequence"/>
</dbReference>
<dbReference type="Gene3D" id="1.10.10.60">
    <property type="entry name" value="Homeodomain-like"/>
    <property type="match status" value="1"/>
</dbReference>
<dbReference type="PANTHER" id="PTHR43280:SF2">
    <property type="entry name" value="HTH-TYPE TRANSCRIPTIONAL REGULATOR EXSA"/>
    <property type="match status" value="1"/>
</dbReference>
<keyword evidence="2" id="KW-0238">DNA-binding</keyword>
<evidence type="ECO:0000256" key="2">
    <source>
        <dbReference type="ARBA" id="ARBA00023125"/>
    </source>
</evidence>
<evidence type="ECO:0000313" key="6">
    <source>
        <dbReference type="Proteomes" id="UP000809621"/>
    </source>
</evidence>
<evidence type="ECO:0000313" key="5">
    <source>
        <dbReference type="EMBL" id="MBM7035632.1"/>
    </source>
</evidence>
<dbReference type="PRINTS" id="PR00032">
    <property type="entry name" value="HTHARAC"/>
</dbReference>
<protein>
    <submittedName>
        <fullName evidence="5">AraC family transcriptional regulator</fullName>
    </submittedName>
</protein>
<reference evidence="5 6" key="1">
    <citation type="submission" date="2021-02" db="EMBL/GenBank/DDBJ databases">
        <authorList>
            <person name="Park J.-S."/>
        </authorList>
    </citation>
    <scope>NUCLEOTIDE SEQUENCE [LARGE SCALE GENOMIC DNA]</scope>
    <source>
        <strain evidence="5 6">188UL20-2</strain>
    </source>
</reference>
<keyword evidence="6" id="KW-1185">Reference proteome</keyword>
<dbReference type="SMART" id="SM00342">
    <property type="entry name" value="HTH_ARAC"/>
    <property type="match status" value="1"/>
</dbReference>
<dbReference type="RefSeq" id="WP_205157219.1">
    <property type="nucleotide sequence ID" value="NZ_JAFEUM010000001.1"/>
</dbReference>
<sequence length="278" mass="31335">MSAIRVNYFTSFISRRRERYPAAQIGILWVKAGSMAFRLNNGSEDTIHAGQYCFYNSQELINLETQFNDEMFDAVAIILSPDLLQTFLNLYNAPDNYRPSTHLPIVDCDDYFHSQMGTILTYFEQPSVDNSSLEFVAMSLLSQLCSSASATIDMIKQSLELSITQKVIHYIEKNIDGSITLDETASYVGTSIATLKRKLAADDLSFSNLVKVKRINYATTQLRVTNNSITQIAYEAGYKSAAHFSTAFKSIHNQTPKEFRAMLRKNRAKAAKSIQPQN</sequence>
<comment type="caution">
    <text evidence="5">The sequence shown here is derived from an EMBL/GenBank/DDBJ whole genome shotgun (WGS) entry which is preliminary data.</text>
</comment>
<accession>A0ABS2HGN9</accession>
<dbReference type="InterPro" id="IPR054015">
    <property type="entry name" value="ExsA-like_N"/>
</dbReference>